<dbReference type="PANTHER" id="PTHR33202">
    <property type="entry name" value="ZINC UPTAKE REGULATION PROTEIN"/>
    <property type="match status" value="1"/>
</dbReference>
<dbReference type="Gene3D" id="1.10.10.10">
    <property type="entry name" value="Winged helix-like DNA-binding domain superfamily/Winged helix DNA-binding domain"/>
    <property type="match status" value="1"/>
</dbReference>
<dbReference type="Gene3D" id="3.30.1490.190">
    <property type="match status" value="1"/>
</dbReference>
<evidence type="ECO:0000256" key="2">
    <source>
        <dbReference type="ARBA" id="ARBA00022491"/>
    </source>
</evidence>
<protein>
    <submittedName>
        <fullName evidence="9">Transcriptional repressor</fullName>
    </submittedName>
</protein>
<feature type="binding site" evidence="8">
    <location>
        <position position="96"/>
    </location>
    <ligand>
        <name>Fe cation</name>
        <dbReference type="ChEBI" id="CHEBI:24875"/>
    </ligand>
</feature>
<keyword evidence="7" id="KW-0479">Metal-binding</keyword>
<feature type="binding site" evidence="7">
    <location>
        <position position="84"/>
    </location>
    <ligand>
        <name>Zn(2+)</name>
        <dbReference type="ChEBI" id="CHEBI:29105"/>
    </ligand>
</feature>
<comment type="cofactor">
    <cofactor evidence="7">
        <name>Zn(2+)</name>
        <dbReference type="ChEBI" id="CHEBI:29105"/>
    </cofactor>
    <text evidence="7">Binds 1 zinc ion per subunit.</text>
</comment>
<evidence type="ECO:0000256" key="8">
    <source>
        <dbReference type="PIRSR" id="PIRSR602481-2"/>
    </source>
</evidence>
<feature type="binding site" evidence="7">
    <location>
        <position position="121"/>
    </location>
    <ligand>
        <name>Zn(2+)</name>
        <dbReference type="ChEBI" id="CHEBI:29105"/>
    </ligand>
</feature>
<organism evidence="9">
    <name type="scientific">Thermus tengchongensis</name>
    <dbReference type="NCBI Taxonomy" id="1214928"/>
    <lineage>
        <taxon>Bacteria</taxon>
        <taxon>Thermotogati</taxon>
        <taxon>Deinococcota</taxon>
        <taxon>Deinococci</taxon>
        <taxon>Thermales</taxon>
        <taxon>Thermaceae</taxon>
        <taxon>Thermus</taxon>
    </lineage>
</organism>
<keyword evidence="6" id="KW-0804">Transcription</keyword>
<feature type="binding site" evidence="8">
    <location>
        <position position="75"/>
    </location>
    <ligand>
        <name>Fe cation</name>
        <dbReference type="ChEBI" id="CHEBI:24875"/>
    </ligand>
</feature>
<gene>
    <name evidence="9" type="ORF">ENT80_08770</name>
</gene>
<evidence type="ECO:0000313" key="9">
    <source>
        <dbReference type="EMBL" id="HGN86234.1"/>
    </source>
</evidence>
<dbReference type="AlphaFoldDB" id="A0A7V4ANT2"/>
<keyword evidence="3 7" id="KW-0862">Zinc</keyword>
<evidence type="ECO:0000256" key="3">
    <source>
        <dbReference type="ARBA" id="ARBA00022833"/>
    </source>
</evidence>
<feature type="binding site" evidence="8">
    <location>
        <position position="110"/>
    </location>
    <ligand>
        <name>Fe cation</name>
        <dbReference type="ChEBI" id="CHEBI:24875"/>
    </ligand>
</feature>
<dbReference type="InterPro" id="IPR036388">
    <property type="entry name" value="WH-like_DNA-bd_sf"/>
</dbReference>
<evidence type="ECO:0000256" key="7">
    <source>
        <dbReference type="PIRSR" id="PIRSR602481-1"/>
    </source>
</evidence>
<dbReference type="GO" id="GO:0003700">
    <property type="term" value="F:DNA-binding transcription factor activity"/>
    <property type="evidence" value="ECO:0007669"/>
    <property type="project" value="InterPro"/>
</dbReference>
<keyword evidence="4" id="KW-0805">Transcription regulation</keyword>
<evidence type="ECO:0000256" key="5">
    <source>
        <dbReference type="ARBA" id="ARBA00023125"/>
    </source>
</evidence>
<dbReference type="EMBL" id="DTAB01000495">
    <property type="protein sequence ID" value="HGN86234.1"/>
    <property type="molecule type" value="Genomic_DNA"/>
</dbReference>
<evidence type="ECO:0000256" key="1">
    <source>
        <dbReference type="ARBA" id="ARBA00007957"/>
    </source>
</evidence>
<comment type="cofactor">
    <cofactor evidence="8">
        <name>Mn(2+)</name>
        <dbReference type="ChEBI" id="CHEBI:29035"/>
    </cofactor>
    <cofactor evidence="8">
        <name>Fe(2+)</name>
        <dbReference type="ChEBI" id="CHEBI:29033"/>
    </cofactor>
    <text evidence="8">Binds 1 Mn(2+) or Fe(2+) ion per subunit.</text>
</comment>
<dbReference type="Pfam" id="PF01475">
    <property type="entry name" value="FUR"/>
    <property type="match status" value="1"/>
</dbReference>
<accession>A0A7V4ANT2</accession>
<evidence type="ECO:0000256" key="6">
    <source>
        <dbReference type="ARBA" id="ARBA00023163"/>
    </source>
</evidence>
<dbReference type="SUPFAM" id="SSF46785">
    <property type="entry name" value="Winged helix' DNA-binding domain"/>
    <property type="match status" value="1"/>
</dbReference>
<dbReference type="GO" id="GO:1900376">
    <property type="term" value="P:regulation of secondary metabolite biosynthetic process"/>
    <property type="evidence" value="ECO:0007669"/>
    <property type="project" value="TreeGrafter"/>
</dbReference>
<feature type="binding site" evidence="7">
    <location>
        <position position="118"/>
    </location>
    <ligand>
        <name>Zn(2+)</name>
        <dbReference type="ChEBI" id="CHEBI:29105"/>
    </ligand>
</feature>
<comment type="caution">
    <text evidence="9">The sequence shown here is derived from an EMBL/GenBank/DDBJ whole genome shotgun (WGS) entry which is preliminary data.</text>
</comment>
<dbReference type="GO" id="GO:0008270">
    <property type="term" value="F:zinc ion binding"/>
    <property type="evidence" value="ECO:0007669"/>
    <property type="project" value="TreeGrafter"/>
</dbReference>
<feature type="binding site" evidence="7">
    <location>
        <position position="81"/>
    </location>
    <ligand>
        <name>Zn(2+)</name>
        <dbReference type="ChEBI" id="CHEBI:29105"/>
    </ligand>
</feature>
<sequence>MERSTRQRRAIRRVLLETRRPLSPREILELARRQVPSLGLATVYRNLRALVEEGAVVPVALPGEPLRYEAAGAGHHHHFLCRGCGRAFELPGCRLEAHLDLPPGFSAEDHEVVVYGRCPDCALSPKANA</sequence>
<evidence type="ECO:0000256" key="4">
    <source>
        <dbReference type="ARBA" id="ARBA00023015"/>
    </source>
</evidence>
<dbReference type="GO" id="GO:0045892">
    <property type="term" value="P:negative regulation of DNA-templated transcription"/>
    <property type="evidence" value="ECO:0007669"/>
    <property type="project" value="TreeGrafter"/>
</dbReference>
<dbReference type="InterPro" id="IPR036390">
    <property type="entry name" value="WH_DNA-bd_sf"/>
</dbReference>
<proteinExistence type="inferred from homology"/>
<dbReference type="InterPro" id="IPR002481">
    <property type="entry name" value="FUR"/>
</dbReference>
<dbReference type="CDD" id="cd07153">
    <property type="entry name" value="Fur_like"/>
    <property type="match status" value="1"/>
</dbReference>
<dbReference type="PANTHER" id="PTHR33202:SF22">
    <property type="entry name" value="HYDROGEN PEROXIDE SENSITIVE REPRESSOR"/>
    <property type="match status" value="1"/>
</dbReference>
<name>A0A7V4ANT2_9DEIN</name>
<dbReference type="GO" id="GO:0000976">
    <property type="term" value="F:transcription cis-regulatory region binding"/>
    <property type="evidence" value="ECO:0007669"/>
    <property type="project" value="TreeGrafter"/>
</dbReference>
<dbReference type="InterPro" id="IPR043135">
    <property type="entry name" value="Fur_C"/>
</dbReference>
<keyword evidence="8" id="KW-0408">Iron</keyword>
<keyword evidence="2" id="KW-0678">Repressor</keyword>
<keyword evidence="5" id="KW-0238">DNA-binding</keyword>
<reference evidence="9" key="1">
    <citation type="journal article" date="2020" name="mSystems">
        <title>Genome- and Community-Level Interaction Insights into Carbon Utilization and Element Cycling Functions of Hydrothermarchaeota in Hydrothermal Sediment.</title>
        <authorList>
            <person name="Zhou Z."/>
            <person name="Liu Y."/>
            <person name="Xu W."/>
            <person name="Pan J."/>
            <person name="Luo Z.H."/>
            <person name="Li M."/>
        </authorList>
    </citation>
    <scope>NUCLEOTIDE SEQUENCE [LARGE SCALE GENOMIC DNA]</scope>
    <source>
        <strain evidence="9">SpSt-611</strain>
    </source>
</reference>
<comment type="similarity">
    <text evidence="1">Belongs to the Fur family.</text>
</comment>